<name>A0A8J2S357_9STRA</name>
<feature type="region of interest" description="Disordered" evidence="1">
    <location>
        <begin position="293"/>
        <end position="327"/>
    </location>
</feature>
<dbReference type="InterPro" id="IPR016040">
    <property type="entry name" value="NAD(P)-bd_dom"/>
</dbReference>
<feature type="chain" id="PRO_5035159142" description="NAD(P)-binding domain-containing protein" evidence="2">
    <location>
        <begin position="17"/>
        <end position="327"/>
    </location>
</feature>
<dbReference type="AlphaFoldDB" id="A0A8J2S357"/>
<keyword evidence="2" id="KW-0732">Signal</keyword>
<dbReference type="PANTHER" id="PTHR15020:SF11">
    <property type="entry name" value="OS06G0360300 PROTEIN"/>
    <property type="match status" value="1"/>
</dbReference>
<evidence type="ECO:0000256" key="2">
    <source>
        <dbReference type="SAM" id="SignalP"/>
    </source>
</evidence>
<comment type="caution">
    <text evidence="4">The sequence shown here is derived from an EMBL/GenBank/DDBJ whole genome shotgun (WGS) entry which is preliminary data.</text>
</comment>
<proteinExistence type="predicted"/>
<dbReference type="PANTHER" id="PTHR15020">
    <property type="entry name" value="FLAVIN REDUCTASE-RELATED"/>
    <property type="match status" value="1"/>
</dbReference>
<accession>A0A8J2S357</accession>
<dbReference type="Proteomes" id="UP000789595">
    <property type="component" value="Unassembled WGS sequence"/>
</dbReference>
<evidence type="ECO:0000313" key="5">
    <source>
        <dbReference type="Proteomes" id="UP000789595"/>
    </source>
</evidence>
<dbReference type="EMBL" id="CAKKNE010000001">
    <property type="protein sequence ID" value="CAH0364088.1"/>
    <property type="molecule type" value="Genomic_DNA"/>
</dbReference>
<evidence type="ECO:0000313" key="4">
    <source>
        <dbReference type="EMBL" id="CAH0364088.1"/>
    </source>
</evidence>
<keyword evidence="5" id="KW-1185">Reference proteome</keyword>
<evidence type="ECO:0000259" key="3">
    <source>
        <dbReference type="Pfam" id="PF13460"/>
    </source>
</evidence>
<protein>
    <recommendedName>
        <fullName evidence="3">NAD(P)-binding domain-containing protein</fullName>
    </recommendedName>
</protein>
<dbReference type="OrthoDB" id="426386at2759"/>
<dbReference type="SUPFAM" id="SSF51735">
    <property type="entry name" value="NAD(P)-binding Rossmann-fold domains"/>
    <property type="match status" value="1"/>
</dbReference>
<dbReference type="Pfam" id="PF13460">
    <property type="entry name" value="NAD_binding_10"/>
    <property type="match status" value="1"/>
</dbReference>
<feature type="domain" description="NAD(P)-binding" evidence="3">
    <location>
        <begin position="26"/>
        <end position="228"/>
    </location>
</feature>
<dbReference type="InterPro" id="IPR036291">
    <property type="entry name" value="NAD(P)-bd_dom_sf"/>
</dbReference>
<reference evidence="4" key="1">
    <citation type="submission" date="2021-11" db="EMBL/GenBank/DDBJ databases">
        <authorList>
            <consortium name="Genoscope - CEA"/>
            <person name="William W."/>
        </authorList>
    </citation>
    <scope>NUCLEOTIDE SEQUENCE</scope>
</reference>
<dbReference type="Gene3D" id="3.40.50.720">
    <property type="entry name" value="NAD(P)-binding Rossmann-like Domain"/>
    <property type="match status" value="1"/>
</dbReference>
<sequence>MIHALLLSTLLASAGALRPRTVIVTGATGKTGQAVVRELLKDDQTTIRCFVRNETKAKEVLPEHPRVRIGPVDLEDPENVEQRTLDGDADAVVWCATGLASDGSTLIDQISLPTLAKALPKVSRDAPPNCVMLSSAAVTRPGWSSRKQKKFERSYDIPIVRLNPAGILGKKLNAEKKLARATPAFCVVRPVGLNDDWPRGRPVFSQGDVAVGRSNREDVAAVLVAALDAADARGKTFEMATLKGYPPPSSYDDAFGALAYTPSRRATAATYALVQQLLPGVEQDPTRLEMGRRYEEVDSGAVDRERGAAATDREKAVAAGAAEGMKS</sequence>
<feature type="compositionally biased region" description="Basic and acidic residues" evidence="1">
    <location>
        <begin position="293"/>
        <end position="316"/>
    </location>
</feature>
<evidence type="ECO:0000256" key="1">
    <source>
        <dbReference type="SAM" id="MobiDB-lite"/>
    </source>
</evidence>
<gene>
    <name evidence="4" type="ORF">PECAL_1P04400</name>
</gene>
<organism evidence="4 5">
    <name type="scientific">Pelagomonas calceolata</name>
    <dbReference type="NCBI Taxonomy" id="35677"/>
    <lineage>
        <taxon>Eukaryota</taxon>
        <taxon>Sar</taxon>
        <taxon>Stramenopiles</taxon>
        <taxon>Ochrophyta</taxon>
        <taxon>Pelagophyceae</taxon>
        <taxon>Pelagomonadales</taxon>
        <taxon>Pelagomonadaceae</taxon>
        <taxon>Pelagomonas</taxon>
    </lineage>
</organism>
<feature type="signal peptide" evidence="2">
    <location>
        <begin position="1"/>
        <end position="16"/>
    </location>
</feature>